<keyword evidence="1" id="KW-0812">Transmembrane</keyword>
<keyword evidence="1" id="KW-1133">Transmembrane helix</keyword>
<dbReference type="Proteomes" id="UP000184231">
    <property type="component" value="Unassembled WGS sequence"/>
</dbReference>
<keyword evidence="3" id="KW-1185">Reference proteome</keyword>
<proteinExistence type="predicted"/>
<dbReference type="EMBL" id="FQYX01000002">
    <property type="protein sequence ID" value="SHI46397.1"/>
    <property type="molecule type" value="Genomic_DNA"/>
</dbReference>
<reference evidence="2 3" key="1">
    <citation type="submission" date="2016-11" db="EMBL/GenBank/DDBJ databases">
        <authorList>
            <person name="Jaros S."/>
            <person name="Januszkiewicz K."/>
            <person name="Wedrychowicz H."/>
        </authorList>
    </citation>
    <scope>NUCLEOTIDE SEQUENCE [LARGE SCALE GENOMIC DNA]</scope>
    <source>
        <strain evidence="2 3">CGMCC 1.8863</strain>
    </source>
</reference>
<dbReference type="Pfam" id="PF11138">
    <property type="entry name" value="DUF2911"/>
    <property type="match status" value="1"/>
</dbReference>
<keyword evidence="1" id="KW-0472">Membrane</keyword>
<dbReference type="AlphaFoldDB" id="A0A1M6BCI9"/>
<accession>A0A1M6BCI9</accession>
<dbReference type="RefSeq" id="WP_072763076.1">
    <property type="nucleotide sequence ID" value="NZ_FQYX01000002.1"/>
</dbReference>
<evidence type="ECO:0000256" key="1">
    <source>
        <dbReference type="SAM" id="Phobius"/>
    </source>
</evidence>
<gene>
    <name evidence="2" type="ORF">SAMN04487911_102143</name>
</gene>
<dbReference type="STRING" id="558155.SAMN04487911_102143"/>
<dbReference type="OrthoDB" id="187854at2"/>
<evidence type="ECO:0000313" key="3">
    <source>
        <dbReference type="Proteomes" id="UP000184231"/>
    </source>
</evidence>
<protein>
    <recommendedName>
        <fullName evidence="4">DUF2911 domain-containing protein</fullName>
    </recommendedName>
</protein>
<dbReference type="InterPro" id="IPR021314">
    <property type="entry name" value="DUF2911"/>
</dbReference>
<evidence type="ECO:0000313" key="2">
    <source>
        <dbReference type="EMBL" id="SHI46397.1"/>
    </source>
</evidence>
<name>A0A1M6BCI9_9FLAO</name>
<evidence type="ECO:0008006" key="4">
    <source>
        <dbReference type="Google" id="ProtNLM"/>
    </source>
</evidence>
<organism evidence="2 3">
    <name type="scientific">Arenibacter nanhaiticus</name>
    <dbReference type="NCBI Taxonomy" id="558155"/>
    <lineage>
        <taxon>Bacteria</taxon>
        <taxon>Pseudomonadati</taxon>
        <taxon>Bacteroidota</taxon>
        <taxon>Flavobacteriia</taxon>
        <taxon>Flavobacteriales</taxon>
        <taxon>Flavobacteriaceae</taxon>
        <taxon>Arenibacter</taxon>
    </lineage>
</organism>
<sequence length="188" mass="21190">MKILKWIIGILVILLLAFFLGGKSYLKEQTKKNSPERTSTYKQQGVDLKVRYSSTSKMGRVIFVELLPYDMVWRTGANEPTSFTTAADIKVNEKDLAAGSYSLWTIPGENSWKIPFNSKIPDWGVTIFSGGQKTTRNPATDLLQLTLSAETISEPVENLSMDFEDNGLLFFNIIWDQTKVSVPINPYI</sequence>
<feature type="transmembrane region" description="Helical" evidence="1">
    <location>
        <begin position="6"/>
        <end position="26"/>
    </location>
</feature>